<evidence type="ECO:0000256" key="6">
    <source>
        <dbReference type="SAM" id="Phobius"/>
    </source>
</evidence>
<keyword evidence="4 6" id="KW-1133">Transmembrane helix</keyword>
<dbReference type="OrthoDB" id="5186724at2"/>
<feature type="transmembrane region" description="Helical" evidence="6">
    <location>
        <begin position="208"/>
        <end position="230"/>
    </location>
</feature>
<dbReference type="RefSeq" id="WP_072429426.1">
    <property type="nucleotide sequence ID" value="NZ_FPKR01000012.1"/>
</dbReference>
<feature type="domain" description="EamA" evidence="7">
    <location>
        <begin position="146"/>
        <end position="279"/>
    </location>
</feature>
<dbReference type="InterPro" id="IPR050638">
    <property type="entry name" value="AA-Vitamin_Transporters"/>
</dbReference>
<dbReference type="AlphaFoldDB" id="A0A1K2HNM7"/>
<organism evidence="8 9">
    <name type="scientific">Chitinimonas taiwanensis DSM 18899</name>
    <dbReference type="NCBI Taxonomy" id="1121279"/>
    <lineage>
        <taxon>Bacteria</taxon>
        <taxon>Pseudomonadati</taxon>
        <taxon>Pseudomonadota</taxon>
        <taxon>Betaproteobacteria</taxon>
        <taxon>Neisseriales</taxon>
        <taxon>Chitinibacteraceae</taxon>
        <taxon>Chitinimonas</taxon>
    </lineage>
</organism>
<feature type="transmembrane region" description="Helical" evidence="6">
    <location>
        <begin position="146"/>
        <end position="164"/>
    </location>
</feature>
<feature type="transmembrane region" description="Helical" evidence="6">
    <location>
        <begin position="118"/>
        <end position="134"/>
    </location>
</feature>
<dbReference type="SUPFAM" id="SSF103481">
    <property type="entry name" value="Multidrug resistance efflux transporter EmrE"/>
    <property type="match status" value="2"/>
</dbReference>
<evidence type="ECO:0000256" key="4">
    <source>
        <dbReference type="ARBA" id="ARBA00022989"/>
    </source>
</evidence>
<evidence type="ECO:0000256" key="3">
    <source>
        <dbReference type="ARBA" id="ARBA00022692"/>
    </source>
</evidence>
<comment type="subcellular location">
    <subcellularLocation>
        <location evidence="1">Membrane</location>
        <topology evidence="1">Multi-pass membrane protein</topology>
    </subcellularLocation>
</comment>
<feature type="domain" description="EamA" evidence="7">
    <location>
        <begin position="5"/>
        <end position="134"/>
    </location>
</feature>
<dbReference type="Proteomes" id="UP000186513">
    <property type="component" value="Unassembled WGS sequence"/>
</dbReference>
<feature type="transmembrane region" description="Helical" evidence="6">
    <location>
        <begin position="64"/>
        <end position="84"/>
    </location>
</feature>
<dbReference type="InterPro" id="IPR000620">
    <property type="entry name" value="EamA_dom"/>
</dbReference>
<comment type="similarity">
    <text evidence="2">Belongs to the EamA transporter family.</text>
</comment>
<gene>
    <name evidence="8" type="ORF">SAMN02745887_02930</name>
</gene>
<feature type="transmembrane region" description="Helical" evidence="6">
    <location>
        <begin position="266"/>
        <end position="285"/>
    </location>
</feature>
<protein>
    <submittedName>
        <fullName evidence="8">Threonine/homoserine efflux transporter RhtA</fullName>
    </submittedName>
</protein>
<accession>A0A1K2HNM7</accession>
<reference evidence="8 9" key="1">
    <citation type="submission" date="2016-11" db="EMBL/GenBank/DDBJ databases">
        <authorList>
            <person name="Jaros S."/>
            <person name="Januszkiewicz K."/>
            <person name="Wedrychowicz H."/>
        </authorList>
    </citation>
    <scope>NUCLEOTIDE SEQUENCE [LARGE SCALE GENOMIC DNA]</scope>
    <source>
        <strain evidence="8 9">DSM 18899</strain>
    </source>
</reference>
<evidence type="ECO:0000256" key="1">
    <source>
        <dbReference type="ARBA" id="ARBA00004141"/>
    </source>
</evidence>
<evidence type="ECO:0000259" key="7">
    <source>
        <dbReference type="Pfam" id="PF00892"/>
    </source>
</evidence>
<feature type="transmembrane region" description="Helical" evidence="6">
    <location>
        <begin position="30"/>
        <end position="52"/>
    </location>
</feature>
<dbReference type="EMBL" id="FPKR01000012">
    <property type="protein sequence ID" value="SFZ78347.1"/>
    <property type="molecule type" value="Genomic_DNA"/>
</dbReference>
<dbReference type="PANTHER" id="PTHR32322:SF2">
    <property type="entry name" value="EAMA DOMAIN-CONTAINING PROTEIN"/>
    <property type="match status" value="1"/>
</dbReference>
<feature type="transmembrane region" description="Helical" evidence="6">
    <location>
        <begin position="90"/>
        <end position="111"/>
    </location>
</feature>
<dbReference type="Pfam" id="PF00892">
    <property type="entry name" value="EamA"/>
    <property type="match status" value="2"/>
</dbReference>
<keyword evidence="5 6" id="KW-0472">Membrane</keyword>
<dbReference type="GO" id="GO:0016020">
    <property type="term" value="C:membrane"/>
    <property type="evidence" value="ECO:0007669"/>
    <property type="project" value="UniProtKB-SubCell"/>
</dbReference>
<dbReference type="STRING" id="1121279.SAMN02745887_02930"/>
<sequence>MPTSLAYLGVVFVWSTTALAINWSVAGMSFLAALAGRMSLGALLAGLLLLVLRRPLPLDAAARRTYLIAGLAMSSSMACTYFGARYISSGLMAVLFGLSPLVTALFASALIGERPGRGQWLGMLLGLAGLWLIFRDRLSLGPEAYWGILGGLAGNVLQALGAVLTKRHGAATPPLATATGALLVSAVCTLLAWWCLDGQWPLAAELKHWGAVVYLASVGSVLAMSLYYLLIKRLPTAHVALITLITPVTALWLGHVANGETVSGGVLAGSALIVFGLLVHQLPLWKQWAERLSREAE</sequence>
<keyword evidence="9" id="KW-1185">Reference proteome</keyword>
<evidence type="ECO:0000313" key="8">
    <source>
        <dbReference type="EMBL" id="SFZ78347.1"/>
    </source>
</evidence>
<name>A0A1K2HNM7_9NEIS</name>
<proteinExistence type="inferred from homology"/>
<evidence type="ECO:0000313" key="9">
    <source>
        <dbReference type="Proteomes" id="UP000186513"/>
    </source>
</evidence>
<dbReference type="InterPro" id="IPR037185">
    <property type="entry name" value="EmrE-like"/>
</dbReference>
<feature type="transmembrane region" description="Helical" evidence="6">
    <location>
        <begin position="237"/>
        <end position="254"/>
    </location>
</feature>
<feature type="transmembrane region" description="Helical" evidence="6">
    <location>
        <begin position="176"/>
        <end position="196"/>
    </location>
</feature>
<dbReference type="PANTHER" id="PTHR32322">
    <property type="entry name" value="INNER MEMBRANE TRANSPORTER"/>
    <property type="match status" value="1"/>
</dbReference>
<keyword evidence="3 6" id="KW-0812">Transmembrane</keyword>
<evidence type="ECO:0000256" key="5">
    <source>
        <dbReference type="ARBA" id="ARBA00023136"/>
    </source>
</evidence>
<evidence type="ECO:0000256" key="2">
    <source>
        <dbReference type="ARBA" id="ARBA00007362"/>
    </source>
</evidence>